<sequence length="121" mass="12884">MHPGACYPFAVLLLLHLPGRPVAHMPPELQLLPLRSPRQQPASKTFTQTPAIIASTCASASYTKGTMRTRDIVAVASGVIRQSRNLTHPQQLIRICSCGGSLPGASALDERQAASLPAALY</sequence>
<evidence type="ECO:0000313" key="2">
    <source>
        <dbReference type="EMBL" id="GIL46767.1"/>
    </source>
</evidence>
<evidence type="ECO:0008006" key="4">
    <source>
        <dbReference type="Google" id="ProtNLM"/>
    </source>
</evidence>
<dbReference type="Proteomes" id="UP000747399">
    <property type="component" value="Unassembled WGS sequence"/>
</dbReference>
<evidence type="ECO:0000313" key="3">
    <source>
        <dbReference type="Proteomes" id="UP000747399"/>
    </source>
</evidence>
<accession>A0A8J4AUU5</accession>
<evidence type="ECO:0000256" key="1">
    <source>
        <dbReference type="SAM" id="SignalP"/>
    </source>
</evidence>
<reference evidence="2" key="1">
    <citation type="journal article" date="2021" name="Proc. Natl. Acad. Sci. U.S.A.">
        <title>Three genomes in the algal genus Volvox reveal the fate of a haploid sex-determining region after a transition to homothallism.</title>
        <authorList>
            <person name="Yamamoto K."/>
            <person name="Hamaji T."/>
            <person name="Kawai-Toyooka H."/>
            <person name="Matsuzaki R."/>
            <person name="Takahashi F."/>
            <person name="Nishimura Y."/>
            <person name="Kawachi M."/>
            <person name="Noguchi H."/>
            <person name="Minakuchi Y."/>
            <person name="Umen J.G."/>
            <person name="Toyoda A."/>
            <person name="Nozaki H."/>
        </authorList>
    </citation>
    <scope>NUCLEOTIDE SEQUENCE</scope>
    <source>
        <strain evidence="2">NIES-3780</strain>
    </source>
</reference>
<name>A0A8J4AUU5_9CHLO</name>
<dbReference type="EMBL" id="BNCO01000004">
    <property type="protein sequence ID" value="GIL46767.1"/>
    <property type="molecule type" value="Genomic_DNA"/>
</dbReference>
<feature type="chain" id="PRO_5035191625" description="Secreted protein" evidence="1">
    <location>
        <begin position="24"/>
        <end position="121"/>
    </location>
</feature>
<comment type="caution">
    <text evidence="2">The sequence shown here is derived from an EMBL/GenBank/DDBJ whole genome shotgun (WGS) entry which is preliminary data.</text>
</comment>
<dbReference type="AlphaFoldDB" id="A0A8J4AUU5"/>
<gene>
    <name evidence="2" type="ORF">Vafri_3665</name>
</gene>
<organism evidence="2 3">
    <name type="scientific">Volvox africanus</name>
    <dbReference type="NCBI Taxonomy" id="51714"/>
    <lineage>
        <taxon>Eukaryota</taxon>
        <taxon>Viridiplantae</taxon>
        <taxon>Chlorophyta</taxon>
        <taxon>core chlorophytes</taxon>
        <taxon>Chlorophyceae</taxon>
        <taxon>CS clade</taxon>
        <taxon>Chlamydomonadales</taxon>
        <taxon>Volvocaceae</taxon>
        <taxon>Volvox</taxon>
    </lineage>
</organism>
<keyword evidence="1" id="KW-0732">Signal</keyword>
<proteinExistence type="predicted"/>
<keyword evidence="3" id="KW-1185">Reference proteome</keyword>
<protein>
    <recommendedName>
        <fullName evidence="4">Secreted protein</fullName>
    </recommendedName>
</protein>
<feature type="signal peptide" evidence="1">
    <location>
        <begin position="1"/>
        <end position="23"/>
    </location>
</feature>